<sequence length="260" mass="28588">MAGLQIIDSHCHLDFPVFDAIRQQVVQSAQSAGVRHIVIPAVTYQGFQRVIDTASLYPHVSFALGLHPCFMQEHQLSDLERLAEYIESQPVCAVGEIGLDFYLDGYDSVAQISLLKAQLKIAKEYQLPVLLHVRKAHDIMLKTLREISFEQGGIVHAFSGSAAQAARYIQMGFKLGFGGVVTYPRANKIRHLAKTLPLDSIVLETDSPDMPLYGRQGEPNQPVFVVDVLKEVAGLRPETIEAIAAITTANATRLLKLDGA</sequence>
<dbReference type="InterPro" id="IPR015991">
    <property type="entry name" value="TatD/YcfH-like"/>
</dbReference>
<dbReference type="EMBL" id="AP014546">
    <property type="protein sequence ID" value="BBB28518.1"/>
    <property type="molecule type" value="Genomic_DNA"/>
</dbReference>
<gene>
    <name evidence="5" type="ORF">NEJAP_0561</name>
</gene>
<dbReference type="GO" id="GO:0046872">
    <property type="term" value="F:metal ion binding"/>
    <property type="evidence" value="ECO:0007669"/>
    <property type="project" value="UniProtKB-KW"/>
</dbReference>
<dbReference type="GO" id="GO:0004536">
    <property type="term" value="F:DNA nuclease activity"/>
    <property type="evidence" value="ECO:0007669"/>
    <property type="project" value="InterPro"/>
</dbReference>
<dbReference type="GO" id="GO:0005829">
    <property type="term" value="C:cytosol"/>
    <property type="evidence" value="ECO:0007669"/>
    <property type="project" value="TreeGrafter"/>
</dbReference>
<proteinExistence type="inferred from homology"/>
<evidence type="ECO:0000256" key="2">
    <source>
        <dbReference type="ARBA" id="ARBA00022723"/>
    </source>
</evidence>
<name>A0A7R6P748_9GAMM</name>
<dbReference type="InterPro" id="IPR032466">
    <property type="entry name" value="Metal_Hydrolase"/>
</dbReference>
<dbReference type="InterPro" id="IPR018228">
    <property type="entry name" value="DNase_TatD-rel_CS"/>
</dbReference>
<comment type="similarity">
    <text evidence="1">Belongs to the metallo-dependent hydrolases superfamily. TatD-type hydrolase family.</text>
</comment>
<dbReference type="InterPro" id="IPR001130">
    <property type="entry name" value="TatD-like"/>
</dbReference>
<feature type="binding site" evidence="4">
    <location>
        <position position="206"/>
    </location>
    <ligand>
        <name>a divalent metal cation</name>
        <dbReference type="ChEBI" id="CHEBI:60240"/>
        <label>1</label>
    </ligand>
</feature>
<feature type="binding site" evidence="4">
    <location>
        <position position="12"/>
    </location>
    <ligand>
        <name>a divalent metal cation</name>
        <dbReference type="ChEBI" id="CHEBI:60240"/>
        <label>1</label>
    </ligand>
</feature>
<feature type="binding site" evidence="4">
    <location>
        <position position="96"/>
    </location>
    <ligand>
        <name>a divalent metal cation</name>
        <dbReference type="ChEBI" id="CHEBI:60240"/>
        <label>1</label>
    </ligand>
</feature>
<accession>A0A7R6P748</accession>
<keyword evidence="3 5" id="KW-0378">Hydrolase</keyword>
<keyword evidence="6" id="KW-1185">Reference proteome</keyword>
<feature type="binding site" evidence="4">
    <location>
        <position position="132"/>
    </location>
    <ligand>
        <name>a divalent metal cation</name>
        <dbReference type="ChEBI" id="CHEBI:60240"/>
        <label>2</label>
    </ligand>
</feature>
<dbReference type="Pfam" id="PF01026">
    <property type="entry name" value="TatD_DNase"/>
    <property type="match status" value="1"/>
</dbReference>
<dbReference type="EC" id="3.1.21.-" evidence="5"/>
<dbReference type="RefSeq" id="WP_201349209.1">
    <property type="nucleotide sequence ID" value="NZ_AP014546.1"/>
</dbReference>
<dbReference type="KEGG" id="njp:NEJAP_0561"/>
<dbReference type="FunFam" id="3.20.20.140:FF:000005">
    <property type="entry name" value="TatD family hydrolase"/>
    <property type="match status" value="1"/>
</dbReference>
<evidence type="ECO:0000313" key="6">
    <source>
        <dbReference type="Proteomes" id="UP000595332"/>
    </source>
</evidence>
<feature type="binding site" evidence="4">
    <location>
        <position position="156"/>
    </location>
    <ligand>
        <name>a divalent metal cation</name>
        <dbReference type="ChEBI" id="CHEBI:60240"/>
        <label>2</label>
    </ligand>
</feature>
<dbReference type="Gene3D" id="3.20.20.140">
    <property type="entry name" value="Metal-dependent hydrolases"/>
    <property type="match status" value="1"/>
</dbReference>
<keyword evidence="2 4" id="KW-0479">Metal-binding</keyword>
<evidence type="ECO:0000256" key="1">
    <source>
        <dbReference type="ARBA" id="ARBA00009275"/>
    </source>
</evidence>
<evidence type="ECO:0000256" key="3">
    <source>
        <dbReference type="ARBA" id="ARBA00022801"/>
    </source>
</evidence>
<feature type="binding site" evidence="4">
    <location>
        <position position="10"/>
    </location>
    <ligand>
        <name>a divalent metal cation</name>
        <dbReference type="ChEBI" id="CHEBI:60240"/>
        <label>1</label>
    </ligand>
</feature>
<dbReference type="NCBIfam" id="TIGR00010">
    <property type="entry name" value="YchF/TatD family DNA exonuclease"/>
    <property type="match status" value="1"/>
</dbReference>
<dbReference type="SUPFAM" id="SSF51556">
    <property type="entry name" value="Metallo-dependent hydrolases"/>
    <property type="match status" value="1"/>
</dbReference>
<dbReference type="PANTHER" id="PTHR46124:SF3">
    <property type="entry name" value="HYDROLASE"/>
    <property type="match status" value="1"/>
</dbReference>
<evidence type="ECO:0000256" key="4">
    <source>
        <dbReference type="PIRSR" id="PIRSR005902-1"/>
    </source>
</evidence>
<dbReference type="PROSITE" id="PS01090">
    <property type="entry name" value="TATD_2"/>
    <property type="match status" value="1"/>
</dbReference>
<dbReference type="CDD" id="cd01310">
    <property type="entry name" value="TatD_DNAse"/>
    <property type="match status" value="1"/>
</dbReference>
<organism evidence="5 6">
    <name type="scientific">Neptunomonas japonica JAMM 1380</name>
    <dbReference type="NCBI Taxonomy" id="1441457"/>
    <lineage>
        <taxon>Bacteria</taxon>
        <taxon>Pseudomonadati</taxon>
        <taxon>Pseudomonadota</taxon>
        <taxon>Gammaproteobacteria</taxon>
        <taxon>Oceanospirillales</taxon>
        <taxon>Oceanospirillaceae</taxon>
        <taxon>Neptunomonas</taxon>
    </lineage>
</organism>
<dbReference type="PROSITE" id="PS01137">
    <property type="entry name" value="TATD_1"/>
    <property type="match status" value="1"/>
</dbReference>
<dbReference type="PIRSF" id="PIRSF005902">
    <property type="entry name" value="DNase_TatD"/>
    <property type="match status" value="1"/>
</dbReference>
<protein>
    <submittedName>
        <fullName evidence="5">TatD DNase family protein</fullName>
        <ecNumber evidence="5">3.1.21.-</ecNumber>
    </submittedName>
</protein>
<dbReference type="PROSITE" id="PS01091">
    <property type="entry name" value="TATD_3"/>
    <property type="match status" value="1"/>
</dbReference>
<dbReference type="Proteomes" id="UP000595332">
    <property type="component" value="Chromosome"/>
</dbReference>
<dbReference type="PANTHER" id="PTHR46124">
    <property type="entry name" value="D-AMINOACYL-TRNA DEACYLASE"/>
    <property type="match status" value="1"/>
</dbReference>
<reference evidence="5 6" key="1">
    <citation type="journal article" date="2008" name="Int. J. Syst. Evol. Microbiol.">
        <title>Neptunomonas japonica sp. nov., an Osedax japonicus symbiont-like bacterium isolated from sediment adjacent to sperm whale carcasses off Kagoshima, Japan.</title>
        <authorList>
            <person name="Miyazaki M."/>
            <person name="Nogi Y."/>
            <person name="Fujiwara Y."/>
            <person name="Kawato M."/>
            <person name="Kubokawa K."/>
            <person name="Horikoshi K."/>
        </authorList>
    </citation>
    <scope>NUCLEOTIDE SEQUENCE [LARGE SCALE GENOMIC DNA]</scope>
    <source>
        <strain evidence="5 6">JAMM 1380</strain>
    </source>
</reference>
<dbReference type="AlphaFoldDB" id="A0A7R6P748"/>
<evidence type="ECO:0000313" key="5">
    <source>
        <dbReference type="EMBL" id="BBB28518.1"/>
    </source>
</evidence>
<dbReference type="GO" id="GO:0016788">
    <property type="term" value="F:hydrolase activity, acting on ester bonds"/>
    <property type="evidence" value="ECO:0007669"/>
    <property type="project" value="InterPro"/>
</dbReference>